<keyword evidence="1" id="KW-0472">Membrane</keyword>
<name>A0A6A5SEW1_9PLEO</name>
<reference evidence="3" key="1">
    <citation type="journal article" date="2020" name="Stud. Mycol.">
        <title>101 Dothideomycetes genomes: a test case for predicting lifestyles and emergence of pathogens.</title>
        <authorList>
            <person name="Haridas S."/>
            <person name="Albert R."/>
            <person name="Binder M."/>
            <person name="Bloem J."/>
            <person name="Labutti K."/>
            <person name="Salamov A."/>
            <person name="Andreopoulos B."/>
            <person name="Baker S."/>
            <person name="Barry K."/>
            <person name="Bills G."/>
            <person name="Bluhm B."/>
            <person name="Cannon C."/>
            <person name="Castanera R."/>
            <person name="Culley D."/>
            <person name="Daum C."/>
            <person name="Ezra D."/>
            <person name="Gonzalez J."/>
            <person name="Henrissat B."/>
            <person name="Kuo A."/>
            <person name="Liang C."/>
            <person name="Lipzen A."/>
            <person name="Lutzoni F."/>
            <person name="Magnuson J."/>
            <person name="Mondo S."/>
            <person name="Nolan M."/>
            <person name="Ohm R."/>
            <person name="Pangilinan J."/>
            <person name="Park H.-J."/>
            <person name="Ramirez L."/>
            <person name="Alfaro M."/>
            <person name="Sun H."/>
            <person name="Tritt A."/>
            <person name="Yoshinaga Y."/>
            <person name="Zwiers L.-H."/>
            <person name="Turgeon B."/>
            <person name="Goodwin S."/>
            <person name="Spatafora J."/>
            <person name="Crous P."/>
            <person name="Grigoriev I."/>
        </authorList>
    </citation>
    <scope>NUCLEOTIDE SEQUENCE</scope>
    <source>
        <strain evidence="3">CBS 161.51</strain>
    </source>
</reference>
<feature type="transmembrane region" description="Helical" evidence="1">
    <location>
        <begin position="176"/>
        <end position="200"/>
    </location>
</feature>
<evidence type="ECO:0000256" key="2">
    <source>
        <dbReference type="SAM" id="SignalP"/>
    </source>
</evidence>
<feature type="chain" id="PRO_5025640170" evidence="2">
    <location>
        <begin position="19"/>
        <end position="288"/>
    </location>
</feature>
<organism evidence="3 4">
    <name type="scientific">Clathrospora elynae</name>
    <dbReference type="NCBI Taxonomy" id="706981"/>
    <lineage>
        <taxon>Eukaryota</taxon>
        <taxon>Fungi</taxon>
        <taxon>Dikarya</taxon>
        <taxon>Ascomycota</taxon>
        <taxon>Pezizomycotina</taxon>
        <taxon>Dothideomycetes</taxon>
        <taxon>Pleosporomycetidae</taxon>
        <taxon>Pleosporales</taxon>
        <taxon>Diademaceae</taxon>
        <taxon>Clathrospora</taxon>
    </lineage>
</organism>
<evidence type="ECO:0000313" key="4">
    <source>
        <dbReference type="Proteomes" id="UP000800038"/>
    </source>
</evidence>
<keyword evidence="1" id="KW-0812">Transmembrane</keyword>
<evidence type="ECO:0000313" key="3">
    <source>
        <dbReference type="EMBL" id="KAF1938270.1"/>
    </source>
</evidence>
<sequence>MFLIKLILLLFLSSSSLAKSIPPPGNTKTSPKRTDCHGRYSTNNAMVTFGDPNENSFFDYAIITGYRTYYPTVLEYALQLASFELTHKGENEECGWHKAKSVYEPYALAVPQHRGDVYWKYSDLRWISQPKDSNISSGWEAKYANHIPPRTGVLPRNATIDTIVYILERNEPAGDVYQLSTMILGWLAGFMAYILLLLLLKCCVDKCALVGPKSTKDNEDDEGIEGIELSCIEAHNMDDLTEPDKATDSTAMIKHEYINTRKASMSSSESIRSEPLPVYSVDGVGVKL</sequence>
<protein>
    <submittedName>
        <fullName evidence="3">Uncharacterized protein</fullName>
    </submittedName>
</protein>
<dbReference type="Proteomes" id="UP000800038">
    <property type="component" value="Unassembled WGS sequence"/>
</dbReference>
<gene>
    <name evidence="3" type="ORF">EJ02DRAFT_514657</name>
</gene>
<feature type="signal peptide" evidence="2">
    <location>
        <begin position="1"/>
        <end position="18"/>
    </location>
</feature>
<dbReference type="EMBL" id="ML976110">
    <property type="protein sequence ID" value="KAF1938270.1"/>
    <property type="molecule type" value="Genomic_DNA"/>
</dbReference>
<keyword evidence="1" id="KW-1133">Transmembrane helix</keyword>
<dbReference type="AlphaFoldDB" id="A0A6A5SEW1"/>
<proteinExistence type="predicted"/>
<dbReference type="OrthoDB" id="3676331at2759"/>
<keyword evidence="4" id="KW-1185">Reference proteome</keyword>
<accession>A0A6A5SEW1</accession>
<evidence type="ECO:0000256" key="1">
    <source>
        <dbReference type="SAM" id="Phobius"/>
    </source>
</evidence>
<keyword evidence="2" id="KW-0732">Signal</keyword>